<proteinExistence type="predicted"/>
<evidence type="ECO:0000256" key="3">
    <source>
        <dbReference type="ARBA" id="ARBA00022692"/>
    </source>
</evidence>
<keyword evidence="10" id="KW-1015">Disulfide bond</keyword>
<evidence type="ECO:0000256" key="13">
    <source>
        <dbReference type="SAM" id="Phobius"/>
    </source>
</evidence>
<evidence type="ECO:0000313" key="14">
    <source>
        <dbReference type="EMBL" id="PEN07660.1"/>
    </source>
</evidence>
<feature type="transmembrane region" description="Helical" evidence="13">
    <location>
        <begin position="213"/>
        <end position="234"/>
    </location>
</feature>
<evidence type="ECO:0000256" key="10">
    <source>
        <dbReference type="ARBA" id="ARBA00023157"/>
    </source>
</evidence>
<keyword evidence="15" id="KW-1185">Reference proteome</keyword>
<reference evidence="14 15" key="1">
    <citation type="submission" date="2017-10" db="EMBL/GenBank/DDBJ databases">
        <title>Draft genome of Longimonas halophila.</title>
        <authorList>
            <person name="Goh K.M."/>
            <person name="Shamsir M.S."/>
            <person name="Lim S.W."/>
        </authorList>
    </citation>
    <scope>NUCLEOTIDE SEQUENCE [LARGE SCALE GENOMIC DNA]</scope>
    <source>
        <strain evidence="14 15">KCTC 42399</strain>
    </source>
</reference>
<evidence type="ECO:0000256" key="1">
    <source>
        <dbReference type="ARBA" id="ARBA00004141"/>
    </source>
</evidence>
<dbReference type="GO" id="GO:0006784">
    <property type="term" value="P:heme A biosynthetic process"/>
    <property type="evidence" value="ECO:0007669"/>
    <property type="project" value="InterPro"/>
</dbReference>
<comment type="caution">
    <text evidence="14">The sequence shown here is derived from an EMBL/GenBank/DDBJ whole genome shotgun (WGS) entry which is preliminary data.</text>
</comment>
<dbReference type="InterPro" id="IPR003780">
    <property type="entry name" value="COX15/CtaA_fam"/>
</dbReference>
<evidence type="ECO:0000256" key="12">
    <source>
        <dbReference type="SAM" id="MobiDB-lite"/>
    </source>
</evidence>
<dbReference type="PANTHER" id="PTHR35457">
    <property type="entry name" value="HEME A SYNTHASE"/>
    <property type="match status" value="1"/>
</dbReference>
<keyword evidence="8" id="KW-0350">Heme biosynthesis</keyword>
<feature type="transmembrane region" description="Helical" evidence="13">
    <location>
        <begin position="16"/>
        <end position="34"/>
    </location>
</feature>
<comment type="subcellular location">
    <subcellularLocation>
        <location evidence="1">Membrane</location>
        <topology evidence="1">Multi-pass membrane protein</topology>
    </subcellularLocation>
</comment>
<evidence type="ECO:0000256" key="2">
    <source>
        <dbReference type="ARBA" id="ARBA00022475"/>
    </source>
</evidence>
<feature type="region of interest" description="Disordered" evidence="12">
    <location>
        <begin position="318"/>
        <end position="338"/>
    </location>
</feature>
<dbReference type="Pfam" id="PF02628">
    <property type="entry name" value="COX15-CtaA"/>
    <property type="match status" value="1"/>
</dbReference>
<keyword evidence="2" id="KW-1003">Cell membrane</keyword>
<evidence type="ECO:0000256" key="7">
    <source>
        <dbReference type="ARBA" id="ARBA00023004"/>
    </source>
</evidence>
<keyword evidence="7" id="KW-0408">Iron</keyword>
<feature type="transmembrane region" description="Helical" evidence="13">
    <location>
        <begin position="84"/>
        <end position="102"/>
    </location>
</feature>
<evidence type="ECO:0000256" key="4">
    <source>
        <dbReference type="ARBA" id="ARBA00022723"/>
    </source>
</evidence>
<dbReference type="Proteomes" id="UP000221024">
    <property type="component" value="Unassembled WGS sequence"/>
</dbReference>
<organism evidence="14 15">
    <name type="scientific">Longimonas halophila</name>
    <dbReference type="NCBI Taxonomy" id="1469170"/>
    <lineage>
        <taxon>Bacteria</taxon>
        <taxon>Pseudomonadati</taxon>
        <taxon>Rhodothermota</taxon>
        <taxon>Rhodothermia</taxon>
        <taxon>Rhodothermales</taxon>
        <taxon>Salisaetaceae</taxon>
        <taxon>Longimonas</taxon>
    </lineage>
</organism>
<protein>
    <submittedName>
        <fullName evidence="14">Cytochrome oxidase assembly protein</fullName>
    </submittedName>
</protein>
<evidence type="ECO:0000256" key="6">
    <source>
        <dbReference type="ARBA" id="ARBA00023002"/>
    </source>
</evidence>
<evidence type="ECO:0000313" key="15">
    <source>
        <dbReference type="Proteomes" id="UP000221024"/>
    </source>
</evidence>
<dbReference type="InterPro" id="IPR050450">
    <property type="entry name" value="COX15/CtaA_HemeA_synthase"/>
</dbReference>
<comment type="pathway">
    <text evidence="11">Porphyrin-containing compound metabolism.</text>
</comment>
<dbReference type="OrthoDB" id="1447144at2"/>
<feature type="transmembrane region" description="Helical" evidence="13">
    <location>
        <begin position="138"/>
        <end position="161"/>
    </location>
</feature>
<keyword evidence="6" id="KW-0560">Oxidoreductase</keyword>
<name>A0A2H3NM27_9BACT</name>
<accession>A0A2H3NM27</accession>
<dbReference type="RefSeq" id="WP_098061849.1">
    <property type="nucleotide sequence ID" value="NZ_PDEP01000005.1"/>
</dbReference>
<keyword evidence="5 13" id="KW-1133">Transmembrane helix</keyword>
<gene>
    <name evidence="14" type="ORF">CRI93_06670</name>
</gene>
<feature type="transmembrane region" description="Helical" evidence="13">
    <location>
        <begin position="281"/>
        <end position="306"/>
    </location>
</feature>
<evidence type="ECO:0000256" key="8">
    <source>
        <dbReference type="ARBA" id="ARBA00023133"/>
    </source>
</evidence>
<dbReference type="PANTHER" id="PTHR35457:SF1">
    <property type="entry name" value="HEME A SYNTHASE"/>
    <property type="match status" value="1"/>
</dbReference>
<dbReference type="AlphaFoldDB" id="A0A2H3NM27"/>
<dbReference type="GO" id="GO:0016491">
    <property type="term" value="F:oxidoreductase activity"/>
    <property type="evidence" value="ECO:0007669"/>
    <property type="project" value="UniProtKB-KW"/>
</dbReference>
<evidence type="ECO:0000256" key="11">
    <source>
        <dbReference type="ARBA" id="ARBA00023444"/>
    </source>
</evidence>
<keyword evidence="9 13" id="KW-0472">Membrane</keyword>
<keyword evidence="4" id="KW-0479">Metal-binding</keyword>
<feature type="transmembrane region" description="Helical" evidence="13">
    <location>
        <begin position="182"/>
        <end position="201"/>
    </location>
</feature>
<sequence length="338" mass="36817">MTTESAPWRWTWRRRFTYLTLAVTAALISWGGWVTSIEAGLAVPDWPATFGSYDPFRTGMYDPNDPSVRWWRNIPVLAEHGHRLLGALVGMLTLTLAGWTWWADPRSWMRKLGLFAVVLVTTQGVLGGLRVTEISSTLAAVHACTAQLFFALLVSMAVFTTDAWRSRRSILPDGPRGRTMRILAWAAAAGVYLQIVIGAMLRHSTQVLSGSFAILHIAGAFVVTGLLFAAFVYVQKHWTAYRPLRRTAWVVLGAVGVQFALGLAAYLVLIHESALQIRSTAQVVLTVAHLVVGAALFASTIALALWSHRLAPAAASDFPGDTGAPKSEPVLTERSTPA</sequence>
<dbReference type="EMBL" id="PDEP01000005">
    <property type="protein sequence ID" value="PEN07660.1"/>
    <property type="molecule type" value="Genomic_DNA"/>
</dbReference>
<feature type="transmembrane region" description="Helical" evidence="13">
    <location>
        <begin position="114"/>
        <end position="132"/>
    </location>
</feature>
<evidence type="ECO:0000256" key="5">
    <source>
        <dbReference type="ARBA" id="ARBA00022989"/>
    </source>
</evidence>
<feature type="transmembrane region" description="Helical" evidence="13">
    <location>
        <begin position="246"/>
        <end position="269"/>
    </location>
</feature>
<evidence type="ECO:0000256" key="9">
    <source>
        <dbReference type="ARBA" id="ARBA00023136"/>
    </source>
</evidence>
<dbReference type="GO" id="GO:0046872">
    <property type="term" value="F:metal ion binding"/>
    <property type="evidence" value="ECO:0007669"/>
    <property type="project" value="UniProtKB-KW"/>
</dbReference>
<dbReference type="GO" id="GO:0016020">
    <property type="term" value="C:membrane"/>
    <property type="evidence" value="ECO:0007669"/>
    <property type="project" value="UniProtKB-SubCell"/>
</dbReference>
<keyword evidence="3 13" id="KW-0812">Transmembrane</keyword>